<gene>
    <name evidence="9" type="ORF">TAPDE_003409</name>
</gene>
<evidence type="ECO:0000259" key="8">
    <source>
        <dbReference type="PROSITE" id="PS50089"/>
    </source>
</evidence>
<dbReference type="Gene3D" id="3.30.40.10">
    <property type="entry name" value="Zinc/RING finger domain, C3HC4 (zinc finger)"/>
    <property type="match status" value="1"/>
</dbReference>
<dbReference type="STRING" id="1097556.R4XIP1"/>
<dbReference type="PANTHER" id="PTHR12983:SF9">
    <property type="entry name" value="E3 UBIQUITIN-PROTEIN LIGASE RNF10"/>
    <property type="match status" value="1"/>
</dbReference>
<evidence type="ECO:0000256" key="4">
    <source>
        <dbReference type="ARBA" id="ARBA00022771"/>
    </source>
</evidence>
<dbReference type="PROSITE" id="PS50089">
    <property type="entry name" value="ZF_RING_2"/>
    <property type="match status" value="1"/>
</dbReference>
<dbReference type="VEuPathDB" id="FungiDB:TAPDE_003409"/>
<dbReference type="PANTHER" id="PTHR12983">
    <property type="entry name" value="RING FINGER 10 FAMILY MEMBER"/>
    <property type="match status" value="1"/>
</dbReference>
<reference evidence="9 10" key="1">
    <citation type="journal article" date="2013" name="MBio">
        <title>Genome sequencing of the plant pathogen Taphrina deformans, the causal agent of peach leaf curl.</title>
        <authorList>
            <person name="Cisse O.H."/>
            <person name="Almeida J.M.G.C.F."/>
            <person name="Fonseca A."/>
            <person name="Kumar A.A."/>
            <person name="Salojaervi J."/>
            <person name="Overmyer K."/>
            <person name="Hauser P.M."/>
            <person name="Pagni M."/>
        </authorList>
    </citation>
    <scope>NUCLEOTIDE SEQUENCE [LARGE SCALE GENOMIC DNA]</scope>
    <source>
        <strain evidence="10">PYCC 5710 / ATCC 11124 / CBS 356.35 / IMI 108563 / JCM 9778 / NBRC 8474</strain>
    </source>
</reference>
<dbReference type="OrthoDB" id="302966at2759"/>
<comment type="caution">
    <text evidence="9">The sequence shown here is derived from an EMBL/GenBank/DDBJ whole genome shotgun (WGS) entry which is preliminary data.</text>
</comment>
<dbReference type="InterPro" id="IPR039739">
    <property type="entry name" value="MAG2/RNF10"/>
</dbReference>
<dbReference type="EMBL" id="CAHR02000131">
    <property type="protein sequence ID" value="CCG83238.1"/>
    <property type="molecule type" value="Genomic_DNA"/>
</dbReference>
<keyword evidence="2" id="KW-0963">Cytoplasm</keyword>
<evidence type="ECO:0000256" key="5">
    <source>
        <dbReference type="ARBA" id="ARBA00022833"/>
    </source>
</evidence>
<feature type="region of interest" description="Disordered" evidence="7">
    <location>
        <begin position="555"/>
        <end position="621"/>
    </location>
</feature>
<feature type="compositionally biased region" description="Basic residues" evidence="7">
    <location>
        <begin position="600"/>
        <end position="609"/>
    </location>
</feature>
<keyword evidence="4 6" id="KW-0863">Zinc-finger</keyword>
<feature type="compositionally biased region" description="Basic and acidic residues" evidence="7">
    <location>
        <begin position="476"/>
        <end position="500"/>
    </location>
</feature>
<dbReference type="GO" id="GO:0005737">
    <property type="term" value="C:cytoplasm"/>
    <property type="evidence" value="ECO:0007669"/>
    <property type="project" value="UniProtKB-SubCell"/>
</dbReference>
<dbReference type="GO" id="GO:0000976">
    <property type="term" value="F:transcription cis-regulatory region binding"/>
    <property type="evidence" value="ECO:0007669"/>
    <property type="project" value="TreeGrafter"/>
</dbReference>
<sequence>MSKSLGNVGEIAVFIPNAQQKSNLGNNNGKSNVSTRTNNALPQNLTAHSQKLPRNTHRHHRKPEANLNHLLNFSYARQSAPAHAMPARRAAKSNPTYGRGSGYHPLDKAHFVNANYRFVVHPSGDYRPNLIESDIPIPWENVLQVLASVQSQCNACPICLEDVPVAPRMAKCGHIFCLPCALRYLDSEDMKTGKTTGKWRKCPICFDGVYASELRPVKWFSGDDMLPVKGQDITLQLIMREAGSMFALPRDSLQIPADSVPWHDQAEALEYARLIKGDEQYMTSESEREVNDLVTMRDEDATAYGETNQWTATAIEHIDDRATTHHLLGAAPNRKHTAKSTAKVVRPPIEYLDAHVPTNDGQHPPQGSRQTAYLQRESADLDAADDAYYFYQPRTGSHYYLASLDIRILKRAFGSFSSFPSALVARAEHLTTLTIDEDLRRKNKYLSHLPLGVLADDVLGNFKIEIEKRRKKRHDKAVSEESARRRAQAAEERRERAGLGELQWHDEDTSYFARNDVSNTYEIFGEDEHRLGTSPGSLPSETMPLGSFERRSIWGTALPPASGDQPPPEEDDEWKDQLEKFYQESAIAASANEATGTPGKKAKPKKKKLVLMTSGGGRGSG</sequence>
<dbReference type="GO" id="GO:0045944">
    <property type="term" value="P:positive regulation of transcription by RNA polymerase II"/>
    <property type="evidence" value="ECO:0007669"/>
    <property type="project" value="TreeGrafter"/>
</dbReference>
<dbReference type="InterPro" id="IPR001841">
    <property type="entry name" value="Znf_RING"/>
</dbReference>
<evidence type="ECO:0000256" key="1">
    <source>
        <dbReference type="ARBA" id="ARBA00004496"/>
    </source>
</evidence>
<dbReference type="Pfam" id="PF13923">
    <property type="entry name" value="zf-C3HC4_2"/>
    <property type="match status" value="1"/>
</dbReference>
<dbReference type="InterPro" id="IPR013083">
    <property type="entry name" value="Znf_RING/FYVE/PHD"/>
</dbReference>
<organism evidence="9 10">
    <name type="scientific">Taphrina deformans (strain PYCC 5710 / ATCC 11124 / CBS 356.35 / IMI 108563 / JCM 9778 / NBRC 8474)</name>
    <name type="common">Peach leaf curl fungus</name>
    <name type="synonym">Lalaria deformans</name>
    <dbReference type="NCBI Taxonomy" id="1097556"/>
    <lineage>
        <taxon>Eukaryota</taxon>
        <taxon>Fungi</taxon>
        <taxon>Dikarya</taxon>
        <taxon>Ascomycota</taxon>
        <taxon>Taphrinomycotina</taxon>
        <taxon>Taphrinomycetes</taxon>
        <taxon>Taphrinales</taxon>
        <taxon>Taphrinaceae</taxon>
        <taxon>Taphrina</taxon>
    </lineage>
</organism>
<accession>R4XIP1</accession>
<dbReference type="SUPFAM" id="SSF57850">
    <property type="entry name" value="RING/U-box"/>
    <property type="match status" value="1"/>
</dbReference>
<dbReference type="AlphaFoldDB" id="R4XIP1"/>
<dbReference type="PROSITE" id="PS00518">
    <property type="entry name" value="ZF_RING_1"/>
    <property type="match status" value="1"/>
</dbReference>
<name>R4XIP1_TAPDE</name>
<keyword evidence="3" id="KW-0479">Metal-binding</keyword>
<evidence type="ECO:0000256" key="7">
    <source>
        <dbReference type="SAM" id="MobiDB-lite"/>
    </source>
</evidence>
<proteinExistence type="predicted"/>
<dbReference type="Proteomes" id="UP000013776">
    <property type="component" value="Unassembled WGS sequence"/>
</dbReference>
<keyword evidence="5" id="KW-0862">Zinc</keyword>
<dbReference type="InterPro" id="IPR017907">
    <property type="entry name" value="Znf_RING_CS"/>
</dbReference>
<keyword evidence="10" id="KW-1185">Reference proteome</keyword>
<evidence type="ECO:0000256" key="6">
    <source>
        <dbReference type="PROSITE-ProRule" id="PRU00175"/>
    </source>
</evidence>
<evidence type="ECO:0000313" key="10">
    <source>
        <dbReference type="Proteomes" id="UP000013776"/>
    </source>
</evidence>
<feature type="region of interest" description="Disordered" evidence="7">
    <location>
        <begin position="471"/>
        <end position="500"/>
    </location>
</feature>
<evidence type="ECO:0000256" key="3">
    <source>
        <dbReference type="ARBA" id="ARBA00022723"/>
    </source>
</evidence>
<dbReference type="eggNOG" id="KOG2164">
    <property type="taxonomic scope" value="Eukaryota"/>
</dbReference>
<dbReference type="SMART" id="SM00184">
    <property type="entry name" value="RING"/>
    <property type="match status" value="1"/>
</dbReference>
<feature type="domain" description="RING-type" evidence="8">
    <location>
        <begin position="156"/>
        <end position="205"/>
    </location>
</feature>
<comment type="subcellular location">
    <subcellularLocation>
        <location evidence="1">Cytoplasm</location>
    </subcellularLocation>
</comment>
<evidence type="ECO:0000256" key="2">
    <source>
        <dbReference type="ARBA" id="ARBA00022490"/>
    </source>
</evidence>
<evidence type="ECO:0000313" key="9">
    <source>
        <dbReference type="EMBL" id="CCG83238.1"/>
    </source>
</evidence>
<dbReference type="GO" id="GO:0008270">
    <property type="term" value="F:zinc ion binding"/>
    <property type="evidence" value="ECO:0007669"/>
    <property type="project" value="UniProtKB-KW"/>
</dbReference>
<dbReference type="CDD" id="cd16536">
    <property type="entry name" value="RING-HC_RNF10"/>
    <property type="match status" value="1"/>
</dbReference>
<protein>
    <submittedName>
        <fullName evidence="9">RING finger domain protein</fullName>
    </submittedName>
</protein>